<name>A0ABT7XTD6_9NEIS</name>
<sequence>MQPPSHRLPRLGQVQPAAAAPRQHQVKQAGREMRALLRAVCFWAGSHTS</sequence>
<dbReference type="Proteomes" id="UP001168540">
    <property type="component" value="Unassembled WGS sequence"/>
</dbReference>
<dbReference type="RefSeq" id="WP_289831683.1">
    <property type="nucleotide sequence ID" value="NZ_JAUEDK010000051.1"/>
</dbReference>
<keyword evidence="3" id="KW-1185">Reference proteome</keyword>
<evidence type="ECO:0000313" key="2">
    <source>
        <dbReference type="EMBL" id="MDN0077058.1"/>
    </source>
</evidence>
<comment type="caution">
    <text evidence="2">The sequence shown here is derived from an EMBL/GenBank/DDBJ whole genome shotgun (WGS) entry which is preliminary data.</text>
</comment>
<feature type="region of interest" description="Disordered" evidence="1">
    <location>
        <begin position="1"/>
        <end position="25"/>
    </location>
</feature>
<dbReference type="EMBL" id="JAUEDK010000051">
    <property type="protein sequence ID" value="MDN0077058.1"/>
    <property type="molecule type" value="Genomic_DNA"/>
</dbReference>
<gene>
    <name evidence="2" type="ORF">QU481_19625</name>
</gene>
<proteinExistence type="predicted"/>
<evidence type="ECO:0000256" key="1">
    <source>
        <dbReference type="SAM" id="MobiDB-lite"/>
    </source>
</evidence>
<accession>A0ABT7XTD6</accession>
<organism evidence="2 3">
    <name type="scientific">Crenobacter oryzisoli</name>
    <dbReference type="NCBI Taxonomy" id="3056844"/>
    <lineage>
        <taxon>Bacteria</taxon>
        <taxon>Pseudomonadati</taxon>
        <taxon>Pseudomonadota</taxon>
        <taxon>Betaproteobacteria</taxon>
        <taxon>Neisseriales</taxon>
        <taxon>Neisseriaceae</taxon>
        <taxon>Crenobacter</taxon>
    </lineage>
</organism>
<reference evidence="2" key="1">
    <citation type="submission" date="2023-06" db="EMBL/GenBank/DDBJ databases">
        <authorList>
            <person name="Zhang S."/>
        </authorList>
    </citation>
    <scope>NUCLEOTIDE SEQUENCE</scope>
    <source>
        <strain evidence="2">SG2303</strain>
    </source>
</reference>
<protein>
    <submittedName>
        <fullName evidence="2">Uncharacterized protein</fullName>
    </submittedName>
</protein>
<evidence type="ECO:0000313" key="3">
    <source>
        <dbReference type="Proteomes" id="UP001168540"/>
    </source>
</evidence>